<evidence type="ECO:0000256" key="1">
    <source>
        <dbReference type="SAM" id="MobiDB-lite"/>
    </source>
</evidence>
<reference evidence="2" key="1">
    <citation type="submission" date="2019-12" db="EMBL/GenBank/DDBJ databases">
        <title>Comparative genomics gives insights into the taxonomy of the Azoarcus-Aromatoleum group and reveals separate origins of nif in the plant-associated Azoarcus and non-plant-associated Aromatoleum sub-groups.</title>
        <authorList>
            <person name="Lafos M."/>
            <person name="Maluk M."/>
            <person name="Batista M."/>
            <person name="Junghare M."/>
            <person name="Carmona M."/>
            <person name="Faoro H."/>
            <person name="Cruz L.M."/>
            <person name="Battistoni F."/>
            <person name="De Souza E."/>
            <person name="Pedrosa F."/>
            <person name="Chen W.-M."/>
            <person name="Poole P.S."/>
            <person name="Dixon R.A."/>
            <person name="James E.K."/>
        </authorList>
    </citation>
    <scope>NUCLEOTIDE SEQUENCE</scope>
    <source>
        <strain evidence="2">LuFRes1</strain>
    </source>
</reference>
<dbReference type="InterPro" id="IPR035924">
    <property type="entry name" value="FlaG-like_sf"/>
</dbReference>
<dbReference type="PANTHER" id="PTHR37166:SF1">
    <property type="entry name" value="PROTEIN FLAG"/>
    <property type="match status" value="1"/>
</dbReference>
<feature type="region of interest" description="Disordered" evidence="1">
    <location>
        <begin position="1"/>
        <end position="32"/>
    </location>
</feature>
<gene>
    <name evidence="2" type="ORF">GO606_00880</name>
</gene>
<dbReference type="SUPFAM" id="SSF160214">
    <property type="entry name" value="FlaG-like"/>
    <property type="match status" value="1"/>
</dbReference>
<organism evidence="2 3">
    <name type="scientific">Aromatoleum anaerobium</name>
    <dbReference type="NCBI Taxonomy" id="182180"/>
    <lineage>
        <taxon>Bacteria</taxon>
        <taxon>Pseudomonadati</taxon>
        <taxon>Pseudomonadota</taxon>
        <taxon>Betaproteobacteria</taxon>
        <taxon>Rhodocyclales</taxon>
        <taxon>Rhodocyclaceae</taxon>
        <taxon>Aromatoleum</taxon>
    </lineage>
</organism>
<keyword evidence="2" id="KW-0282">Flagellum</keyword>
<evidence type="ECO:0000313" key="2">
    <source>
        <dbReference type="EMBL" id="NMG23291.1"/>
    </source>
</evidence>
<sequence length="105" mass="11188">MGVAGAIEGARAASSVDPADAVQHARATQEPGRETLLQAVEEVRNAIKPVAQDLLFSIDDETGRTVVKVVDSTTDEVIRQIPSKELLAISKALDKLQGVLIKQEV</sequence>
<evidence type="ECO:0000313" key="3">
    <source>
        <dbReference type="Proteomes" id="UP000615989"/>
    </source>
</evidence>
<dbReference type="InterPro" id="IPR005186">
    <property type="entry name" value="FlaG"/>
</dbReference>
<keyword evidence="2" id="KW-0969">Cilium</keyword>
<dbReference type="Proteomes" id="UP000615989">
    <property type="component" value="Unassembled WGS sequence"/>
</dbReference>
<keyword evidence="3" id="KW-1185">Reference proteome</keyword>
<name>A0ABX1PHE2_9RHOO</name>
<accession>A0ABX1PHE2</accession>
<proteinExistence type="predicted"/>
<dbReference type="Pfam" id="PF03646">
    <property type="entry name" value="FlaG"/>
    <property type="match status" value="1"/>
</dbReference>
<dbReference type="PANTHER" id="PTHR37166">
    <property type="entry name" value="PROTEIN FLAG"/>
    <property type="match status" value="1"/>
</dbReference>
<dbReference type="EMBL" id="WTVG01000002">
    <property type="protein sequence ID" value="NMG23291.1"/>
    <property type="molecule type" value="Genomic_DNA"/>
</dbReference>
<dbReference type="Gene3D" id="3.30.160.170">
    <property type="entry name" value="FlaG-like"/>
    <property type="match status" value="1"/>
</dbReference>
<keyword evidence="2" id="KW-0966">Cell projection</keyword>
<comment type="caution">
    <text evidence="2">The sequence shown here is derived from an EMBL/GenBank/DDBJ whole genome shotgun (WGS) entry which is preliminary data.</text>
</comment>
<protein>
    <submittedName>
        <fullName evidence="2">Flagellar protein</fullName>
    </submittedName>
</protein>